<dbReference type="GO" id="GO:0008559">
    <property type="term" value="F:ABC-type xenobiotic transporter activity"/>
    <property type="evidence" value="ECO:0007669"/>
    <property type="project" value="UniProtKB-EC"/>
</dbReference>
<keyword evidence="9" id="KW-1278">Translocase</keyword>
<reference evidence="16 17" key="1">
    <citation type="submission" date="2024-11" db="EMBL/GenBank/DDBJ databases">
        <title>Chromosome-level genome assembly of the freshwater bivalve Anodonta woodiana.</title>
        <authorList>
            <person name="Chen X."/>
        </authorList>
    </citation>
    <scope>NUCLEOTIDE SEQUENCE [LARGE SCALE GENOMIC DNA]</scope>
    <source>
        <strain evidence="16">MN2024</strain>
        <tissue evidence="16">Gills</tissue>
    </source>
</reference>
<comment type="similarity">
    <text evidence="2">Belongs to the ABC transporter superfamily. ABCC family. Conjugate transporter (TC 3.A.1.208) subfamily.</text>
</comment>
<evidence type="ECO:0000256" key="5">
    <source>
        <dbReference type="ARBA" id="ARBA00022692"/>
    </source>
</evidence>
<dbReference type="FunFam" id="1.20.1560.10:FF:000037">
    <property type="entry name" value="ATP-binding cassette subfamily C member 10"/>
    <property type="match status" value="1"/>
</dbReference>
<comment type="caution">
    <text evidence="16">The sequence shown here is derived from an EMBL/GenBank/DDBJ whole genome shotgun (WGS) entry which is preliminary data.</text>
</comment>
<dbReference type="InterPro" id="IPR003593">
    <property type="entry name" value="AAA+_ATPase"/>
</dbReference>
<dbReference type="Pfam" id="PF00005">
    <property type="entry name" value="ABC_tran"/>
    <property type="match status" value="2"/>
</dbReference>
<evidence type="ECO:0000256" key="12">
    <source>
        <dbReference type="ARBA" id="ARBA00034018"/>
    </source>
</evidence>
<feature type="transmembrane region" description="Helical" evidence="13">
    <location>
        <begin position="948"/>
        <end position="968"/>
    </location>
</feature>
<evidence type="ECO:0000256" key="2">
    <source>
        <dbReference type="ARBA" id="ARBA00009726"/>
    </source>
</evidence>
<dbReference type="PROSITE" id="PS00211">
    <property type="entry name" value="ABC_TRANSPORTER_1"/>
    <property type="match status" value="2"/>
</dbReference>
<keyword evidence="7" id="KW-0547">Nucleotide-binding</keyword>
<gene>
    <name evidence="16" type="ORF">ACJMK2_037317</name>
</gene>
<keyword evidence="5 13" id="KW-0812">Transmembrane</keyword>
<evidence type="ECO:0000259" key="14">
    <source>
        <dbReference type="PROSITE" id="PS50893"/>
    </source>
</evidence>
<keyword evidence="8" id="KW-0067">ATP-binding</keyword>
<dbReference type="CDD" id="cd03250">
    <property type="entry name" value="ABCC_MRP_domain1"/>
    <property type="match status" value="1"/>
</dbReference>
<feature type="transmembrane region" description="Helical" evidence="13">
    <location>
        <begin position="604"/>
        <end position="625"/>
    </location>
</feature>
<evidence type="ECO:0000256" key="9">
    <source>
        <dbReference type="ARBA" id="ARBA00022967"/>
    </source>
</evidence>
<feature type="transmembrane region" description="Helical" evidence="13">
    <location>
        <begin position="1260"/>
        <end position="1279"/>
    </location>
</feature>
<feature type="transmembrane region" description="Helical" evidence="13">
    <location>
        <begin position="104"/>
        <end position="122"/>
    </location>
</feature>
<protein>
    <recommendedName>
        <fullName evidence="3">ABC-type xenobiotic transporter</fullName>
        <ecNumber evidence="3">7.6.2.2</ecNumber>
    </recommendedName>
</protein>
<dbReference type="FunFam" id="3.40.50.300:FF:000997">
    <property type="entry name" value="Multidrug resistance-associated protein 1"/>
    <property type="match status" value="1"/>
</dbReference>
<evidence type="ECO:0000256" key="7">
    <source>
        <dbReference type="ARBA" id="ARBA00022741"/>
    </source>
</evidence>
<dbReference type="EMBL" id="JBJQND010000006">
    <property type="protein sequence ID" value="KAL3874278.1"/>
    <property type="molecule type" value="Genomic_DNA"/>
</dbReference>
<keyword evidence="11 13" id="KW-0472">Membrane</keyword>
<feature type="transmembrane region" description="Helical" evidence="13">
    <location>
        <begin position="357"/>
        <end position="376"/>
    </location>
</feature>
<evidence type="ECO:0000256" key="1">
    <source>
        <dbReference type="ARBA" id="ARBA00004141"/>
    </source>
</evidence>
<feature type="transmembrane region" description="Helical" evidence="13">
    <location>
        <begin position="71"/>
        <end position="92"/>
    </location>
</feature>
<dbReference type="Gene3D" id="3.40.50.300">
    <property type="entry name" value="P-loop containing nucleotide triphosphate hydrolases"/>
    <property type="match status" value="2"/>
</dbReference>
<feature type="domain" description="ABC transmembrane type-1" evidence="15">
    <location>
        <begin position="352"/>
        <end position="630"/>
    </location>
</feature>
<dbReference type="SUPFAM" id="SSF90123">
    <property type="entry name" value="ABC transporter transmembrane region"/>
    <property type="match status" value="2"/>
</dbReference>
<evidence type="ECO:0000256" key="3">
    <source>
        <dbReference type="ARBA" id="ARBA00012191"/>
    </source>
</evidence>
<name>A0ABD3WM08_SINWO</name>
<evidence type="ECO:0000256" key="8">
    <source>
        <dbReference type="ARBA" id="ARBA00022840"/>
    </source>
</evidence>
<feature type="transmembrane region" description="Helical" evidence="13">
    <location>
        <begin position="1134"/>
        <end position="1156"/>
    </location>
</feature>
<feature type="transmembrane region" description="Helical" evidence="13">
    <location>
        <begin position="134"/>
        <end position="151"/>
    </location>
</feature>
<evidence type="ECO:0000259" key="15">
    <source>
        <dbReference type="PROSITE" id="PS50929"/>
    </source>
</evidence>
<evidence type="ECO:0000256" key="13">
    <source>
        <dbReference type="SAM" id="Phobius"/>
    </source>
</evidence>
<accession>A0ABD3WM08</accession>
<feature type="transmembrane region" description="Helical" evidence="13">
    <location>
        <begin position="1041"/>
        <end position="1065"/>
    </location>
</feature>
<organism evidence="16 17">
    <name type="scientific">Sinanodonta woodiana</name>
    <name type="common">Chinese pond mussel</name>
    <name type="synonym">Anodonta woodiana</name>
    <dbReference type="NCBI Taxonomy" id="1069815"/>
    <lineage>
        <taxon>Eukaryota</taxon>
        <taxon>Metazoa</taxon>
        <taxon>Spiralia</taxon>
        <taxon>Lophotrochozoa</taxon>
        <taxon>Mollusca</taxon>
        <taxon>Bivalvia</taxon>
        <taxon>Autobranchia</taxon>
        <taxon>Heteroconchia</taxon>
        <taxon>Palaeoheterodonta</taxon>
        <taxon>Unionida</taxon>
        <taxon>Unionoidea</taxon>
        <taxon>Unionidae</taxon>
        <taxon>Unioninae</taxon>
        <taxon>Sinanodonta</taxon>
    </lineage>
</organism>
<dbReference type="InterPro" id="IPR003439">
    <property type="entry name" value="ABC_transporter-like_ATP-bd"/>
</dbReference>
<evidence type="ECO:0000256" key="6">
    <source>
        <dbReference type="ARBA" id="ARBA00022737"/>
    </source>
</evidence>
<feature type="transmembrane region" description="Helical" evidence="13">
    <location>
        <begin position="388"/>
        <end position="411"/>
    </location>
</feature>
<dbReference type="PANTHER" id="PTHR24223">
    <property type="entry name" value="ATP-BINDING CASSETTE SUB-FAMILY C"/>
    <property type="match status" value="1"/>
</dbReference>
<comment type="catalytic activity">
    <reaction evidence="12">
        <text>ATP + H2O + xenobioticSide 1 = ADP + phosphate + xenobioticSide 2.</text>
        <dbReference type="EC" id="7.6.2.2"/>
    </reaction>
</comment>
<keyword evidence="10 13" id="KW-1133">Transmembrane helix</keyword>
<feature type="transmembrane region" description="Helical" evidence="13">
    <location>
        <begin position="1232"/>
        <end position="1254"/>
    </location>
</feature>
<dbReference type="Gene3D" id="1.20.1560.10">
    <property type="entry name" value="ABC transporter type 1, transmembrane domain"/>
    <property type="match status" value="2"/>
</dbReference>
<dbReference type="EC" id="7.6.2.2" evidence="3"/>
<evidence type="ECO:0000256" key="4">
    <source>
        <dbReference type="ARBA" id="ARBA00022448"/>
    </source>
</evidence>
<keyword evidence="4" id="KW-0813">Transport</keyword>
<keyword evidence="6" id="KW-0677">Repeat</keyword>
<feature type="transmembrane region" description="Helical" evidence="13">
    <location>
        <begin position="1109"/>
        <end position="1128"/>
    </location>
</feature>
<evidence type="ECO:0000313" key="17">
    <source>
        <dbReference type="Proteomes" id="UP001634394"/>
    </source>
</evidence>
<evidence type="ECO:0000313" key="16">
    <source>
        <dbReference type="EMBL" id="KAL3874278.1"/>
    </source>
</evidence>
<evidence type="ECO:0000256" key="10">
    <source>
        <dbReference type="ARBA" id="ARBA00022989"/>
    </source>
</evidence>
<feature type="domain" description="ABC transmembrane type-1" evidence="15">
    <location>
        <begin position="1039"/>
        <end position="1287"/>
    </location>
</feature>
<dbReference type="CDD" id="cd03244">
    <property type="entry name" value="ABCC_MRP_domain2"/>
    <property type="match status" value="1"/>
</dbReference>
<dbReference type="Proteomes" id="UP001634394">
    <property type="component" value="Unassembled WGS sequence"/>
</dbReference>
<dbReference type="InterPro" id="IPR027417">
    <property type="entry name" value="P-loop_NTPase"/>
</dbReference>
<dbReference type="PROSITE" id="PS50929">
    <property type="entry name" value="ABC_TM1F"/>
    <property type="match status" value="2"/>
</dbReference>
<proteinExistence type="inferred from homology"/>
<feature type="transmembrane region" description="Helical" evidence="13">
    <location>
        <begin position="488"/>
        <end position="508"/>
    </location>
</feature>
<dbReference type="SMART" id="SM00382">
    <property type="entry name" value="AAA"/>
    <property type="match status" value="2"/>
</dbReference>
<feature type="transmembrane region" description="Helical" evidence="13">
    <location>
        <begin position="31"/>
        <end position="50"/>
    </location>
</feature>
<dbReference type="InterPro" id="IPR036640">
    <property type="entry name" value="ABC1_TM_sf"/>
</dbReference>
<dbReference type="CDD" id="cd18605">
    <property type="entry name" value="ABC_6TM_MRP7_D2_like"/>
    <property type="match status" value="1"/>
</dbReference>
<feature type="domain" description="ABC transporter" evidence="14">
    <location>
        <begin position="1323"/>
        <end position="1556"/>
    </location>
</feature>
<dbReference type="FunFam" id="3.40.50.300:FF:000163">
    <property type="entry name" value="Multidrug resistance-associated protein member 4"/>
    <property type="match status" value="1"/>
</dbReference>
<dbReference type="PROSITE" id="PS50893">
    <property type="entry name" value="ABC_TRANSPORTER_2"/>
    <property type="match status" value="2"/>
</dbReference>
<dbReference type="InterPro" id="IPR050173">
    <property type="entry name" value="ABC_transporter_C-like"/>
</dbReference>
<dbReference type="CDD" id="cd18598">
    <property type="entry name" value="ABC_6TM_MRP7_D1_like"/>
    <property type="match status" value="1"/>
</dbReference>
<sequence>MSLSMWHEFCGHGENFTAWKDGDFGHCFEQIVVVCPTHAILAIFSTFYIAASRPDFRTDMSPMSWYVKVRVVLAFLLGLVTIMQIVLTKLLSSVLLNNVSYSDTVTAVVVTVAWLLHAIYVYKIRFMYWTTWRGPVFMVVIFFLPVISTIAELHTVILGRINKSSQITKEVSVYVSAFLQILYCFSLLPKGDKLYLEDITDGCINRDSLEESETSRLTNYFGRRYGNISQESSQQNCVAETNSNFLSKLTFHWVQPLMVKGAKLKIKNVGDIFLLPDRLNTRFLYEKFTSILTLNSKTGQQKIDSESTVNGEINSCSSERVPDVEFANENQHSNVTLLSALHKTFGLEYYSIGLLKLLADSLGFAGPILLNLIVSYIENKNETETNGYIYACGLLIVTLLGSICSSQFDYLCSVVGLKIRTAIITTIYRKSLSVSSVSVSKFSTGQITNFMSTDSDRIVNFCPSFHNVWSLPFQIAVSLFLLQQQIGLAFLAGLGFAILLIPINRWLAVRIGKLSKDMMEQKDGRVKIMNEVLFGMRVVKFYSWEGHFKSKVAQIREAELKSLKGRKYLDAMCVYFWATTPVLISILTFTTYSLMGNQLTAAKIFTSLSLFLMLISPLNAFPWVLNGLMEAWVSLKRVQAFIAVLDMDINKYYVTNQGCCTNDVVLNIDGEFSWQDMPSDTRPDRNKSVPKSTAEATTQGLTDINIHISIGQFVGVIGKVGSGKSSLLNAILAEMCRVKGHVYLANVMEGFAYASQEPWIQHATVRDNILFGKEFSAKKYEQVLEACALTEDLQVFPAGDKTEIGENGVTLSGGQKVRVSLARAIYQDKSFYLLDDPLAAVDAHVAHHIYQKCIMGFLRTKTRILCTHHTKFLKNADIVIVMEDGKVIKSGPPHEILDDIELELAEETGNVRCDVVKEASLPPNDQAGKLVEEEEKETGNVKMTVYSAYWKSVGTCLASMVLLALFLMQASRNINDWWLSYWVAHSHSPEAQHINTTLNNVSNIHLLHLVSELSFGYQITTKTMSYQDTMMYNLTGVGDNLMFYLTVYGCLAGANSIFTLARAFLFAYGGICAARVLHCKLLDTILKAPMTFFDVTPIGRIVNRFSSDVYAIDDALPFIMNIFFAQLYGILGTIVITCYGLPWFSILLIPLSLAYYKIQQYYRHTSREIKRISSITLSPVYAHFSETVSGLAVIRAFREQERFKAENLARLDNNQRAQFAARAASSWLGFRLQMLGVAMVTGIAFIAVLEHHFYSVDPGLVGLAISYALSVTNLLSGVVSSFTETEKQMVSVERAQQYIDRIPSEPLEGILLPPPYWPIQGTISFYQVYMRYRDNLPCALTNLSLEIRGAEKIGIVGRTGSGKSSLFLVLFRMVEVHRGNVCIDGIDLHHLDLKDIRSRLAIIPQDPFLFSGTVRENLDPKGLYNDSALWEVLERCHLKVVVERLGGMDVDVGERGRHFSVGQRQLICLARALLTKAKVICIDEATASVDLETDVLIQQTIHTEFAESTVLTIAHRINTIMDSDRILVMENGAVAELAPPKTLLQRPDSLFYKLVHGK</sequence>
<feature type="domain" description="ABC transporter" evidence="14">
    <location>
        <begin position="684"/>
        <end position="909"/>
    </location>
</feature>
<dbReference type="SUPFAM" id="SSF52540">
    <property type="entry name" value="P-loop containing nucleoside triphosphate hydrolases"/>
    <property type="match status" value="2"/>
</dbReference>
<dbReference type="PANTHER" id="PTHR24223:SF330">
    <property type="entry name" value="ATP-BINDING CASSETTE SUB-FAMILY C MEMBER 10"/>
    <property type="match status" value="1"/>
</dbReference>
<dbReference type="Pfam" id="PF00664">
    <property type="entry name" value="ABC_membrane"/>
    <property type="match status" value="2"/>
</dbReference>
<feature type="transmembrane region" description="Helical" evidence="13">
    <location>
        <begin position="568"/>
        <end position="592"/>
    </location>
</feature>
<comment type="subcellular location">
    <subcellularLocation>
        <location evidence="1">Membrane</location>
        <topology evidence="1">Multi-pass membrane protein</topology>
    </subcellularLocation>
</comment>
<dbReference type="GO" id="GO:0016020">
    <property type="term" value="C:membrane"/>
    <property type="evidence" value="ECO:0007669"/>
    <property type="project" value="UniProtKB-SubCell"/>
</dbReference>
<keyword evidence="17" id="KW-1185">Reference proteome</keyword>
<dbReference type="InterPro" id="IPR017871">
    <property type="entry name" value="ABC_transporter-like_CS"/>
</dbReference>
<evidence type="ECO:0000256" key="11">
    <source>
        <dbReference type="ARBA" id="ARBA00023136"/>
    </source>
</evidence>
<dbReference type="GO" id="GO:0005524">
    <property type="term" value="F:ATP binding"/>
    <property type="evidence" value="ECO:0007669"/>
    <property type="project" value="UniProtKB-KW"/>
</dbReference>
<dbReference type="InterPro" id="IPR011527">
    <property type="entry name" value="ABC1_TM_dom"/>
</dbReference>